<accession>A0A0R3VVP2</accession>
<organism evidence="6">
    <name type="scientific">Taenia asiatica</name>
    <name type="common">Asian tapeworm</name>
    <dbReference type="NCBI Taxonomy" id="60517"/>
    <lineage>
        <taxon>Eukaryota</taxon>
        <taxon>Metazoa</taxon>
        <taxon>Spiralia</taxon>
        <taxon>Lophotrochozoa</taxon>
        <taxon>Platyhelminthes</taxon>
        <taxon>Cestoda</taxon>
        <taxon>Eucestoda</taxon>
        <taxon>Cyclophyllidea</taxon>
        <taxon>Taeniidae</taxon>
        <taxon>Taenia</taxon>
    </lineage>
</organism>
<dbReference type="SMART" id="SM00248">
    <property type="entry name" value="ANK"/>
    <property type="match status" value="5"/>
</dbReference>
<dbReference type="PANTHER" id="PTHR24161:SF85">
    <property type="entry name" value="PALMITOYLTRANSFERASE HIP14"/>
    <property type="match status" value="1"/>
</dbReference>
<dbReference type="InterPro" id="IPR002110">
    <property type="entry name" value="Ankyrin_rpt"/>
</dbReference>
<dbReference type="Pfam" id="PF12796">
    <property type="entry name" value="Ank_2"/>
    <property type="match status" value="2"/>
</dbReference>
<dbReference type="AlphaFoldDB" id="A0A0R3VVP2"/>
<proteinExistence type="predicted"/>
<protein>
    <submittedName>
        <fullName evidence="6">ANK_REP_REGION domain-containing protein</fullName>
    </submittedName>
</protein>
<dbReference type="OrthoDB" id="6781668at2759"/>
<keyword evidence="1" id="KW-0677">Repeat</keyword>
<dbReference type="PANTHER" id="PTHR24161">
    <property type="entry name" value="ANK_REP_REGION DOMAIN-CONTAINING PROTEIN-RELATED"/>
    <property type="match status" value="1"/>
</dbReference>
<dbReference type="WBParaSite" id="TASK_0000146601-mRNA-1">
    <property type="protein sequence ID" value="TASK_0000146601-mRNA-1"/>
    <property type="gene ID" value="TASK_0000146601"/>
</dbReference>
<evidence type="ECO:0000256" key="2">
    <source>
        <dbReference type="ARBA" id="ARBA00023043"/>
    </source>
</evidence>
<evidence type="ECO:0000313" key="4">
    <source>
        <dbReference type="EMBL" id="VDK23099.1"/>
    </source>
</evidence>
<evidence type="ECO:0000313" key="6">
    <source>
        <dbReference type="WBParaSite" id="TASK_0000146601-mRNA-1"/>
    </source>
</evidence>
<evidence type="ECO:0000256" key="1">
    <source>
        <dbReference type="ARBA" id="ARBA00022737"/>
    </source>
</evidence>
<sequence length="296" mass="32421">MKALNMPPPAPSAEDYSTWDIVKATQYGILSRVHELIEPPLGSAILPFDVNQLDHESVSLLHWAAINNNFTIVKYLISKGAIVDRIGGNQQATALHWAIRKHLLEMVGLLMHFGADPMVQDIQGMTCLHVAAQEGATAIVLYLLAKGVDVNCRSTKGLTPLMTCCLFGRSVEPLQVLLGWGADMRLSDELHGNTAAHLAVRSNNLSAVLQLDEAGVDWRMTNNLGLYPYQVSSSTFCYAFGADTLFHHVSRSISRAPPIKVLFSWLVLSKISQLGSAHTPLRLLLSLNLLFAIKVC</sequence>
<feature type="repeat" description="ANK" evidence="3">
    <location>
        <begin position="90"/>
        <end position="122"/>
    </location>
</feature>
<dbReference type="SUPFAM" id="SSF48403">
    <property type="entry name" value="Ankyrin repeat"/>
    <property type="match status" value="1"/>
</dbReference>
<dbReference type="Gene3D" id="1.25.40.20">
    <property type="entry name" value="Ankyrin repeat-containing domain"/>
    <property type="match status" value="1"/>
</dbReference>
<gene>
    <name evidence="4" type="ORF">TASK_LOCUS1467</name>
</gene>
<dbReference type="EMBL" id="UYRS01000389">
    <property type="protein sequence ID" value="VDK23099.1"/>
    <property type="molecule type" value="Genomic_DNA"/>
</dbReference>
<name>A0A0R3VVP2_TAEAS</name>
<dbReference type="STRING" id="60517.A0A0R3VVP2"/>
<keyword evidence="2 3" id="KW-0040">ANK repeat</keyword>
<dbReference type="InterPro" id="IPR036770">
    <property type="entry name" value="Ankyrin_rpt-contain_sf"/>
</dbReference>
<feature type="repeat" description="ANK" evidence="3">
    <location>
        <begin position="191"/>
        <end position="223"/>
    </location>
</feature>
<keyword evidence="5" id="KW-1185">Reference proteome</keyword>
<evidence type="ECO:0000313" key="5">
    <source>
        <dbReference type="Proteomes" id="UP000282613"/>
    </source>
</evidence>
<dbReference type="PROSITE" id="PS50297">
    <property type="entry name" value="ANK_REP_REGION"/>
    <property type="match status" value="3"/>
</dbReference>
<dbReference type="PROSITE" id="PS50088">
    <property type="entry name" value="ANK_REPEAT"/>
    <property type="match status" value="4"/>
</dbReference>
<dbReference type="Proteomes" id="UP000282613">
    <property type="component" value="Unassembled WGS sequence"/>
</dbReference>
<evidence type="ECO:0000256" key="3">
    <source>
        <dbReference type="PROSITE-ProRule" id="PRU00023"/>
    </source>
</evidence>
<feature type="repeat" description="ANK" evidence="3">
    <location>
        <begin position="56"/>
        <end position="88"/>
    </location>
</feature>
<reference evidence="6" key="1">
    <citation type="submission" date="2017-02" db="UniProtKB">
        <authorList>
            <consortium name="WormBaseParasite"/>
        </authorList>
    </citation>
    <scope>IDENTIFICATION</scope>
</reference>
<reference evidence="4 5" key="2">
    <citation type="submission" date="2018-11" db="EMBL/GenBank/DDBJ databases">
        <authorList>
            <consortium name="Pathogen Informatics"/>
        </authorList>
    </citation>
    <scope>NUCLEOTIDE SEQUENCE [LARGE SCALE GENOMIC DNA]</scope>
</reference>
<feature type="repeat" description="ANK" evidence="3">
    <location>
        <begin position="123"/>
        <end position="155"/>
    </location>
</feature>